<gene>
    <name evidence="2" type="ORF">Cvel_17854</name>
</gene>
<organism evidence="2">
    <name type="scientific">Chromera velia CCMP2878</name>
    <dbReference type="NCBI Taxonomy" id="1169474"/>
    <lineage>
        <taxon>Eukaryota</taxon>
        <taxon>Sar</taxon>
        <taxon>Alveolata</taxon>
        <taxon>Colpodellida</taxon>
        <taxon>Chromeraceae</taxon>
        <taxon>Chromera</taxon>
    </lineage>
</organism>
<sequence length="645" mass="72006">MSTWPLLRITPWPVRWPIPTASTGTQNQPQFFFGPQPQFRLPPIATTGLPPAPHSWNPNEFPATNLHQSPYWQVPHSRPLRTATQLTHRALPFSVPEGPPPAHAPGHIPAPYASFPVASLLSRARTSSFNAVQPFVPRPTAPSWIGTPAARPSHLIHSQVTAGLSVATHNPIQNQPPSVQASPPASVAPHNPIQNQPPSVQASPPSSVAPHNPIQNQPQSVQASSVQASPPASVAPHNPIQNQPQSVQASSVQASPPASVAPHNPIQNQPQSVQASPSAPSVENGPDTNLGVARKLARYVVVPILSCLGLTLLGTALNSPEFKAVKARQLEAQRVRPYAEQLVESRIEAVREERTAFHRGEHDEGDTESLVSWQSLSLHPSERASFCSNDSGPFHGPASETATHAPPRRDVGAKLKEKQRRVESTVRQIVDLVPRQEYRKRVEWSEAWAGPVRRWWNKYVSRRWRLVRLRDGSRLWLLGRHRDDELETLAELTWEEFWGGDEFLVQRSPSVQFGPAWTDLNLGSALMFKLINRNATWAQTYAVMFPRLQYAHGRDLGELPPSVLQCQTIEEAEETLKAQDPSWTIRTHEEDRTRLYDLYRDHDTQNPDVRGRLLPYQRFCLQRFLANRRRRQASSGARPPGAFRR</sequence>
<feature type="compositionally biased region" description="Low complexity" evidence="1">
    <location>
        <begin position="243"/>
        <end position="262"/>
    </location>
</feature>
<proteinExistence type="predicted"/>
<name>A0A0G4FP23_9ALVE</name>
<feature type="region of interest" description="Disordered" evidence="1">
    <location>
        <begin position="391"/>
        <end position="417"/>
    </location>
</feature>
<feature type="region of interest" description="Disordered" evidence="1">
    <location>
        <begin position="169"/>
        <end position="286"/>
    </location>
</feature>
<accession>A0A0G4FP23</accession>
<feature type="compositionally biased region" description="Low complexity" evidence="1">
    <location>
        <begin position="217"/>
        <end position="236"/>
    </location>
</feature>
<evidence type="ECO:0000256" key="1">
    <source>
        <dbReference type="SAM" id="MobiDB-lite"/>
    </source>
</evidence>
<reference evidence="2" key="1">
    <citation type="submission" date="2014-11" db="EMBL/GenBank/DDBJ databases">
        <authorList>
            <person name="Otto D Thomas"/>
            <person name="Naeem Raeece"/>
        </authorList>
    </citation>
    <scope>NUCLEOTIDE SEQUENCE</scope>
</reference>
<dbReference type="EMBL" id="CDMZ01000494">
    <property type="protein sequence ID" value="CEM15567.1"/>
    <property type="molecule type" value="Genomic_DNA"/>
</dbReference>
<dbReference type="AlphaFoldDB" id="A0A0G4FP23"/>
<dbReference type="VEuPathDB" id="CryptoDB:Cvel_17854"/>
<feature type="compositionally biased region" description="Basic and acidic residues" evidence="1">
    <location>
        <begin position="407"/>
        <end position="417"/>
    </location>
</feature>
<protein>
    <submittedName>
        <fullName evidence="2">Uncharacterized protein</fullName>
    </submittedName>
</protein>
<evidence type="ECO:0000313" key="2">
    <source>
        <dbReference type="EMBL" id="CEM15567.1"/>
    </source>
</evidence>
<feature type="compositionally biased region" description="Low complexity" evidence="1">
    <location>
        <begin position="269"/>
        <end position="282"/>
    </location>
</feature>
<feature type="compositionally biased region" description="Low complexity" evidence="1">
    <location>
        <begin position="175"/>
        <end position="189"/>
    </location>
</feature>
<feature type="compositionally biased region" description="Low complexity" evidence="1">
    <location>
        <begin position="196"/>
        <end position="210"/>
    </location>
</feature>